<dbReference type="GO" id="GO:0004413">
    <property type="term" value="F:homoserine kinase activity"/>
    <property type="evidence" value="ECO:0007669"/>
    <property type="project" value="TreeGrafter"/>
</dbReference>
<evidence type="ECO:0000313" key="4">
    <source>
        <dbReference type="Proteomes" id="UP000184420"/>
    </source>
</evidence>
<dbReference type="AlphaFoldDB" id="A0A1M6ZZ24"/>
<organism evidence="3 4">
    <name type="scientific">Chitinophaga jiangningensis</name>
    <dbReference type="NCBI Taxonomy" id="1419482"/>
    <lineage>
        <taxon>Bacteria</taxon>
        <taxon>Pseudomonadati</taxon>
        <taxon>Bacteroidota</taxon>
        <taxon>Chitinophagia</taxon>
        <taxon>Chitinophagales</taxon>
        <taxon>Chitinophagaceae</taxon>
        <taxon>Chitinophaga</taxon>
    </lineage>
</organism>
<protein>
    <submittedName>
        <fullName evidence="3">Ser/Thr protein kinase RdoA involved in Cpx stress response, MazF antagonist</fullName>
    </submittedName>
</protein>
<dbReference type="InterPro" id="IPR050249">
    <property type="entry name" value="Pseudomonas-type_ThrB"/>
</dbReference>
<gene>
    <name evidence="3" type="ORF">SAMN05444266_10362</name>
</gene>
<dbReference type="PANTHER" id="PTHR21064:SF6">
    <property type="entry name" value="AMINOGLYCOSIDE PHOSPHOTRANSFERASE DOMAIN-CONTAINING PROTEIN"/>
    <property type="match status" value="1"/>
</dbReference>
<proteinExistence type="inferred from homology"/>
<feature type="domain" description="Aminoglycoside phosphotransferase" evidence="2">
    <location>
        <begin position="35"/>
        <end position="273"/>
    </location>
</feature>
<dbReference type="Pfam" id="PF01636">
    <property type="entry name" value="APH"/>
    <property type="match status" value="1"/>
</dbReference>
<name>A0A1M6ZZ24_9BACT</name>
<keyword evidence="3" id="KW-0808">Transferase</keyword>
<dbReference type="OrthoDB" id="241498at2"/>
<reference evidence="3 4" key="1">
    <citation type="submission" date="2016-11" db="EMBL/GenBank/DDBJ databases">
        <authorList>
            <person name="Jaros S."/>
            <person name="Januszkiewicz K."/>
            <person name="Wedrychowicz H."/>
        </authorList>
    </citation>
    <scope>NUCLEOTIDE SEQUENCE [LARGE SCALE GENOMIC DNA]</scope>
    <source>
        <strain evidence="3 4">DSM 27406</strain>
    </source>
</reference>
<dbReference type="EMBL" id="FRBL01000003">
    <property type="protein sequence ID" value="SHL35747.1"/>
    <property type="molecule type" value="Genomic_DNA"/>
</dbReference>
<dbReference type="RefSeq" id="WP_073079705.1">
    <property type="nucleotide sequence ID" value="NZ_FRBL01000003.1"/>
</dbReference>
<dbReference type="GO" id="GO:0009088">
    <property type="term" value="P:threonine biosynthetic process"/>
    <property type="evidence" value="ECO:0007669"/>
    <property type="project" value="TreeGrafter"/>
</dbReference>
<sequence length="329" mass="37990">MYFPATYSTLSPAALADFITKEYQFKQVTCKLLVRGVHDTYLVETNKEKYILRVYRNSHRSLEQISEEVFFLEQLHAKGVSVSHLVAGPGTRRSIHAEMAIEGIRHMALFTYAPGKVVKLLSPAQLRSLGREMARVHEVAAAYKPNGARWKYDLETTLFEPLKRLEAPFADDTESYAWLQQAAVTAAGYLSQVSIHEVSTGYCHFDFLPKNFHFEGDKVTFFDFDFLGEGWLVNDVMTFWMHLQLDVLNRRQTQAAADEAYQLFLDAYREIRPLTDTELIAVPYLGLGFWLFYMGFHTTHDQFTSYTQLPFLQSYTGVMKHLVNTFWQQ</sequence>
<dbReference type="InterPro" id="IPR002575">
    <property type="entry name" value="Aminoglycoside_PTrfase"/>
</dbReference>
<dbReference type="Gene3D" id="3.90.1200.10">
    <property type="match status" value="1"/>
</dbReference>
<dbReference type="Proteomes" id="UP000184420">
    <property type="component" value="Unassembled WGS sequence"/>
</dbReference>
<dbReference type="InterPro" id="IPR011009">
    <property type="entry name" value="Kinase-like_dom_sf"/>
</dbReference>
<keyword evidence="4" id="KW-1185">Reference proteome</keyword>
<dbReference type="PANTHER" id="PTHR21064">
    <property type="entry name" value="AMINOGLYCOSIDE PHOSPHOTRANSFERASE DOMAIN-CONTAINING PROTEIN-RELATED"/>
    <property type="match status" value="1"/>
</dbReference>
<dbReference type="SUPFAM" id="SSF56112">
    <property type="entry name" value="Protein kinase-like (PK-like)"/>
    <property type="match status" value="1"/>
</dbReference>
<evidence type="ECO:0000313" key="3">
    <source>
        <dbReference type="EMBL" id="SHL35747.1"/>
    </source>
</evidence>
<keyword evidence="3" id="KW-0418">Kinase</keyword>
<dbReference type="STRING" id="1419482.SAMN05444266_10362"/>
<evidence type="ECO:0000256" key="1">
    <source>
        <dbReference type="ARBA" id="ARBA00038240"/>
    </source>
</evidence>
<evidence type="ECO:0000259" key="2">
    <source>
        <dbReference type="Pfam" id="PF01636"/>
    </source>
</evidence>
<accession>A0A1M6ZZ24</accession>
<dbReference type="Gene3D" id="3.30.200.20">
    <property type="entry name" value="Phosphorylase Kinase, domain 1"/>
    <property type="match status" value="1"/>
</dbReference>
<comment type="similarity">
    <text evidence="1">Belongs to the pseudomonas-type ThrB family.</text>
</comment>